<protein>
    <submittedName>
        <fullName evidence="2">Uncharacterized protein</fullName>
    </submittedName>
</protein>
<organism evidence="2 3">
    <name type="scientific">Nosema bombycis (strain CQ1 / CVCC 102059)</name>
    <name type="common">Microsporidian parasite</name>
    <name type="synonym">Pebrine of silkworm</name>
    <dbReference type="NCBI Taxonomy" id="578461"/>
    <lineage>
        <taxon>Eukaryota</taxon>
        <taxon>Fungi</taxon>
        <taxon>Fungi incertae sedis</taxon>
        <taxon>Microsporidia</taxon>
        <taxon>Nosematidae</taxon>
        <taxon>Nosema</taxon>
    </lineage>
</organism>
<keyword evidence="3" id="KW-1185">Reference proteome</keyword>
<feature type="compositionally biased region" description="Basic and acidic residues" evidence="1">
    <location>
        <begin position="213"/>
        <end position="225"/>
    </location>
</feature>
<feature type="region of interest" description="Disordered" evidence="1">
    <location>
        <begin position="213"/>
        <end position="279"/>
    </location>
</feature>
<dbReference type="VEuPathDB" id="MicrosporidiaDB:NBO_55g0013"/>
<proteinExistence type="predicted"/>
<reference evidence="2 3" key="1">
    <citation type="journal article" date="2013" name="BMC Genomics">
        <title>Comparative genomics of parasitic silkworm microsporidia reveal an association between genome expansion and host adaptation.</title>
        <authorList>
            <person name="Pan G."/>
            <person name="Xu J."/>
            <person name="Li T."/>
            <person name="Xia Q."/>
            <person name="Liu S.L."/>
            <person name="Zhang G."/>
            <person name="Li S."/>
            <person name="Li C."/>
            <person name="Liu H."/>
            <person name="Yang L."/>
            <person name="Liu T."/>
            <person name="Zhang X."/>
            <person name="Wu Z."/>
            <person name="Fan W."/>
            <person name="Dang X."/>
            <person name="Xiang H."/>
            <person name="Tao M."/>
            <person name="Li Y."/>
            <person name="Hu J."/>
            <person name="Li Z."/>
            <person name="Lin L."/>
            <person name="Luo J."/>
            <person name="Geng L."/>
            <person name="Wang L."/>
            <person name="Long M."/>
            <person name="Wan Y."/>
            <person name="He N."/>
            <person name="Zhang Z."/>
            <person name="Lu C."/>
            <person name="Keeling P.J."/>
            <person name="Wang J."/>
            <person name="Xiang Z."/>
            <person name="Zhou Z."/>
        </authorList>
    </citation>
    <scope>NUCLEOTIDE SEQUENCE [LARGE SCALE GENOMIC DNA]</scope>
    <source>
        <strain evidence="3">CQ1 / CVCC 102059</strain>
    </source>
</reference>
<dbReference type="InterPro" id="IPR016024">
    <property type="entry name" value="ARM-type_fold"/>
</dbReference>
<feature type="compositionally biased region" description="Basic and acidic residues" evidence="1">
    <location>
        <begin position="253"/>
        <end position="264"/>
    </location>
</feature>
<evidence type="ECO:0000313" key="3">
    <source>
        <dbReference type="Proteomes" id="UP000016927"/>
    </source>
</evidence>
<dbReference type="SUPFAM" id="SSF48371">
    <property type="entry name" value="ARM repeat"/>
    <property type="match status" value="1"/>
</dbReference>
<dbReference type="AlphaFoldDB" id="R0M790"/>
<dbReference type="HOGENOM" id="CLU_514920_0_0_1"/>
<feature type="compositionally biased region" description="Basic and acidic residues" evidence="1">
    <location>
        <begin position="236"/>
        <end position="246"/>
    </location>
</feature>
<name>R0M790_NOSB1</name>
<accession>R0M790</accession>
<dbReference type="OrthoDB" id="2194103at2759"/>
<dbReference type="EMBL" id="KB908963">
    <property type="protein sequence ID" value="EOB13849.1"/>
    <property type="molecule type" value="Genomic_DNA"/>
</dbReference>
<evidence type="ECO:0000313" key="2">
    <source>
        <dbReference type="EMBL" id="EOB13849.1"/>
    </source>
</evidence>
<evidence type="ECO:0000256" key="1">
    <source>
        <dbReference type="SAM" id="MobiDB-lite"/>
    </source>
</evidence>
<dbReference type="Proteomes" id="UP000016927">
    <property type="component" value="Unassembled WGS sequence"/>
</dbReference>
<gene>
    <name evidence="2" type="ORF">NBO_55g0013</name>
</gene>
<sequence>MIYFHFSQTFCCIFFSRYKMTEEKSNKIKNEEENSSMVFKTLKKVDKPIKGGKDKKLTESRDSLKLLRKYTREKNIDNTVLKRKIEMAWIFVRETFAKIASQRRNHKYLLMIYEKGSLEIKKEFLDVTLKEIVEVAYSEHGKGLVLYLYKSNESNKSRIIEAIRKNIRPLITNSCAIGLVDEIYNLNKGEKRAGFGAVASAYVEGCDTKEECDLKDDKNDGKEANNDMLNNEGDVENGKEDRKNGNEGDDAKEDNGKFIGEGDCKYGSPTNEDDIKDANEDNSAIINKDDLVNNTKFYKTIFPRPIFKLFDRKLLSFEIVHDILFHFFMKNKDKLSHFYGLMTRNKQFKYLPLTHKGLEVCLELIKRDEKNIPHYLDFINNDFVSIVNNKYGIVFILMIMEVNKPEYNKMIVEQYIRNFKSIFASEESMQPIIYLFNQEKKHFGTLFNQHRTKVMVEVDRSSFIDNFRKMVLENLEVFVSSFCYPIVFWLAKKDPETNKAIRKYFKGIEINNSFTEKLHKKLIKYKVIK</sequence>